<gene>
    <name evidence="1" type="ORF">FWK02_20875</name>
</gene>
<evidence type="ECO:0000313" key="2">
    <source>
        <dbReference type="Proteomes" id="UP000321461"/>
    </source>
</evidence>
<sequence>ALPVVLLLLMALILWRVRAKR</sequence>
<dbReference type="Proteomes" id="UP000321461">
    <property type="component" value="Unassembled WGS sequence"/>
</dbReference>
<keyword evidence="1" id="KW-0456">Lyase</keyword>
<reference evidence="1 2" key="1">
    <citation type="submission" date="2019-08" db="EMBL/GenBank/DDBJ databases">
        <title>Whole genome analysis of cultivated E. coli strains isolated from CD patients and healthy donors.</title>
        <authorList>
            <person name="Siniagina M.N."/>
            <person name="Markelova M.I."/>
            <person name="Laikov A.V."/>
            <person name="Boulygina E.A."/>
            <person name="Khusnutdinova D.R."/>
            <person name="Kharchenko A."/>
            <person name="Grigoryeva T.V."/>
        </authorList>
    </citation>
    <scope>NUCLEOTIDE SEQUENCE [LARGE SCALE GENOMIC DNA]</scope>
    <source>
        <strain evidence="1 2">3_77_5</strain>
    </source>
</reference>
<dbReference type="AlphaFoldDB" id="A0A5C9AKE7"/>
<proteinExistence type="predicted"/>
<comment type="caution">
    <text evidence="1">The sequence shown here is derived from an EMBL/GenBank/DDBJ whole genome shotgun (WGS) entry which is preliminary data.</text>
</comment>
<feature type="non-terminal residue" evidence="1">
    <location>
        <position position="1"/>
    </location>
</feature>
<dbReference type="EMBL" id="VSBS01000865">
    <property type="protein sequence ID" value="TXS99801.1"/>
    <property type="molecule type" value="Genomic_DNA"/>
</dbReference>
<accession>A0A5C9AKE7</accession>
<name>A0A5C9AKE7_ECOLX</name>
<evidence type="ECO:0000313" key="1">
    <source>
        <dbReference type="EMBL" id="TXS99801.1"/>
    </source>
</evidence>
<dbReference type="GO" id="GO:0016829">
    <property type="term" value="F:lyase activity"/>
    <property type="evidence" value="ECO:0007669"/>
    <property type="project" value="UniProtKB-KW"/>
</dbReference>
<organism evidence="1 2">
    <name type="scientific">Escherichia coli</name>
    <dbReference type="NCBI Taxonomy" id="562"/>
    <lineage>
        <taxon>Bacteria</taxon>
        <taxon>Pseudomonadati</taxon>
        <taxon>Pseudomonadota</taxon>
        <taxon>Gammaproteobacteria</taxon>
        <taxon>Enterobacterales</taxon>
        <taxon>Enterobacteriaceae</taxon>
        <taxon>Escherichia</taxon>
    </lineage>
</organism>
<protein>
    <submittedName>
        <fullName evidence="1">Heme lyase NrfEFG subunit NrfF</fullName>
    </submittedName>
</protein>